<gene>
    <name evidence="1" type="ORF">SAMN05421784_1445</name>
</gene>
<proteinExistence type="predicted"/>
<keyword evidence="2" id="KW-1185">Reference proteome</keyword>
<evidence type="ECO:0000313" key="1">
    <source>
        <dbReference type="EMBL" id="SFU91293.1"/>
    </source>
</evidence>
<sequence>MIAVSRRRVIFNFSEVVPENERDPLLRDKVAAELAEYSQHYLRKKRKQGIRSNLSLNIDTVIEWLPKLTKDSLPEE</sequence>
<evidence type="ECO:0000313" key="2">
    <source>
        <dbReference type="Proteomes" id="UP000242496"/>
    </source>
</evidence>
<organism evidence="1 2">
    <name type="scientific">Xenorhabdus koppenhoeferi</name>
    <dbReference type="NCBI Taxonomy" id="351659"/>
    <lineage>
        <taxon>Bacteria</taxon>
        <taxon>Pseudomonadati</taxon>
        <taxon>Pseudomonadota</taxon>
        <taxon>Gammaproteobacteria</taxon>
        <taxon>Enterobacterales</taxon>
        <taxon>Morganellaceae</taxon>
        <taxon>Xenorhabdus</taxon>
    </lineage>
</organism>
<dbReference type="EMBL" id="FPBJ01000044">
    <property type="protein sequence ID" value="SFU91293.1"/>
    <property type="molecule type" value="Genomic_DNA"/>
</dbReference>
<reference evidence="2" key="1">
    <citation type="submission" date="2016-10" db="EMBL/GenBank/DDBJ databases">
        <authorList>
            <person name="Varghese N."/>
            <person name="Submissions S."/>
        </authorList>
    </citation>
    <scope>NUCLEOTIDE SEQUENCE [LARGE SCALE GENOMIC DNA]</scope>
    <source>
        <strain evidence="2">DSM 18168</strain>
    </source>
</reference>
<dbReference type="AlphaFoldDB" id="A0A1I7K1G1"/>
<name>A0A1I7K1G1_9GAMM</name>
<accession>A0A1I7K1G1</accession>
<protein>
    <submittedName>
        <fullName evidence="1">Uncharacterized protein</fullName>
    </submittedName>
</protein>
<dbReference type="Proteomes" id="UP000242496">
    <property type="component" value="Unassembled WGS sequence"/>
</dbReference>